<evidence type="ECO:0000256" key="1">
    <source>
        <dbReference type="ARBA" id="ARBA00022737"/>
    </source>
</evidence>
<feature type="repeat" description="ANK" evidence="3">
    <location>
        <begin position="262"/>
        <end position="294"/>
    </location>
</feature>
<name>A0AA40CJK0_9PEZI</name>
<dbReference type="PANTHER" id="PTHR24198:SF165">
    <property type="entry name" value="ANKYRIN REPEAT-CONTAINING PROTEIN-RELATED"/>
    <property type="match status" value="1"/>
</dbReference>
<keyword evidence="1" id="KW-0677">Repeat</keyword>
<keyword evidence="2 3" id="KW-0040">ANK repeat</keyword>
<evidence type="ECO:0000313" key="4">
    <source>
        <dbReference type="EMBL" id="KAK0639454.1"/>
    </source>
</evidence>
<dbReference type="SUPFAM" id="SSF48403">
    <property type="entry name" value="Ankyrin repeat"/>
    <property type="match status" value="1"/>
</dbReference>
<dbReference type="InterPro" id="IPR036770">
    <property type="entry name" value="Ankyrin_rpt-contain_sf"/>
</dbReference>
<gene>
    <name evidence="4" type="ORF">B0T16DRAFT_338558</name>
</gene>
<dbReference type="Pfam" id="PF13637">
    <property type="entry name" value="Ank_4"/>
    <property type="match status" value="1"/>
</dbReference>
<sequence>MHDICDMFSTAPSSKMTAQTRRSYDSLLFKMAPQVQIENHIVTACKAGKSQELKYLLGLDRPPASNRSKRIALMRAVQGASLRHNNCVRTLIDAGINVDAVSYTSGKTALHWALENDDFHGYTNLIMLLVDPACGGANPNRHDYNGDYPLTKIFSDSGSAPLGQHRLSALAILLKQANIDVNVAVPGSDNTPLHLAVRRQDSRAVAMLLYKGADVNAKNSAGATPLQVAANQFRGEMGSNHAEVLDLLLRHGAMVDERAGALGRTALHLAAASGTAHAVEVLLKHNASVTLKDTNGLDAMSLAVQHASKLTANENRPEDDRLSDHVDMMQQLNDATECGWPMKEGKCPVQIAIEDGDGNLLKKLLHYKLDLGSRYLGGTVREYAARFENDAAKSLQ</sequence>
<dbReference type="PROSITE" id="PS50088">
    <property type="entry name" value="ANK_REPEAT"/>
    <property type="match status" value="2"/>
</dbReference>
<evidence type="ECO:0000256" key="3">
    <source>
        <dbReference type="PROSITE-ProRule" id="PRU00023"/>
    </source>
</evidence>
<dbReference type="Proteomes" id="UP001174936">
    <property type="component" value="Unassembled WGS sequence"/>
</dbReference>
<dbReference type="EMBL" id="JAULSV010000007">
    <property type="protein sequence ID" value="KAK0639454.1"/>
    <property type="molecule type" value="Genomic_DNA"/>
</dbReference>
<dbReference type="PROSITE" id="PS50297">
    <property type="entry name" value="ANK_REP_REGION"/>
    <property type="match status" value="2"/>
</dbReference>
<keyword evidence="5" id="KW-1185">Reference proteome</keyword>
<dbReference type="Gene3D" id="1.25.40.20">
    <property type="entry name" value="Ankyrin repeat-containing domain"/>
    <property type="match status" value="3"/>
</dbReference>
<accession>A0AA40CJK0</accession>
<feature type="repeat" description="ANK" evidence="3">
    <location>
        <begin position="188"/>
        <end position="220"/>
    </location>
</feature>
<dbReference type="PANTHER" id="PTHR24198">
    <property type="entry name" value="ANKYRIN REPEAT AND PROTEIN KINASE DOMAIN-CONTAINING PROTEIN"/>
    <property type="match status" value="1"/>
</dbReference>
<proteinExistence type="predicted"/>
<dbReference type="AlphaFoldDB" id="A0AA40CJK0"/>
<dbReference type="Pfam" id="PF12796">
    <property type="entry name" value="Ank_2"/>
    <property type="match status" value="2"/>
</dbReference>
<evidence type="ECO:0000256" key="2">
    <source>
        <dbReference type="ARBA" id="ARBA00023043"/>
    </source>
</evidence>
<dbReference type="SMART" id="SM00248">
    <property type="entry name" value="ANK"/>
    <property type="match status" value="6"/>
</dbReference>
<organism evidence="4 5">
    <name type="scientific">Cercophora newfieldiana</name>
    <dbReference type="NCBI Taxonomy" id="92897"/>
    <lineage>
        <taxon>Eukaryota</taxon>
        <taxon>Fungi</taxon>
        <taxon>Dikarya</taxon>
        <taxon>Ascomycota</taxon>
        <taxon>Pezizomycotina</taxon>
        <taxon>Sordariomycetes</taxon>
        <taxon>Sordariomycetidae</taxon>
        <taxon>Sordariales</taxon>
        <taxon>Lasiosphaeriaceae</taxon>
        <taxon>Cercophora</taxon>
    </lineage>
</organism>
<comment type="caution">
    <text evidence="4">The sequence shown here is derived from an EMBL/GenBank/DDBJ whole genome shotgun (WGS) entry which is preliminary data.</text>
</comment>
<reference evidence="4" key="1">
    <citation type="submission" date="2023-06" db="EMBL/GenBank/DDBJ databases">
        <title>Genome-scale phylogeny and comparative genomics of the fungal order Sordariales.</title>
        <authorList>
            <consortium name="Lawrence Berkeley National Laboratory"/>
            <person name="Hensen N."/>
            <person name="Bonometti L."/>
            <person name="Westerberg I."/>
            <person name="Brannstrom I.O."/>
            <person name="Guillou S."/>
            <person name="Cros-Aarteil S."/>
            <person name="Calhoun S."/>
            <person name="Haridas S."/>
            <person name="Kuo A."/>
            <person name="Mondo S."/>
            <person name="Pangilinan J."/>
            <person name="Riley R."/>
            <person name="Labutti K."/>
            <person name="Andreopoulos B."/>
            <person name="Lipzen A."/>
            <person name="Chen C."/>
            <person name="Yanf M."/>
            <person name="Daum C."/>
            <person name="Ng V."/>
            <person name="Clum A."/>
            <person name="Steindorff A."/>
            <person name="Ohm R."/>
            <person name="Martin F."/>
            <person name="Silar P."/>
            <person name="Natvig D."/>
            <person name="Lalanne C."/>
            <person name="Gautier V."/>
            <person name="Ament-Velasquez S.L."/>
            <person name="Kruys A."/>
            <person name="Hutchinson M.I."/>
            <person name="Powell A.J."/>
            <person name="Barry K."/>
            <person name="Miller A.N."/>
            <person name="Grigoriev I.V."/>
            <person name="Debuchy R."/>
            <person name="Gladieux P."/>
            <person name="Thoren M.H."/>
            <person name="Johannesson H."/>
        </authorList>
    </citation>
    <scope>NUCLEOTIDE SEQUENCE</scope>
    <source>
        <strain evidence="4">SMH2532-1</strain>
    </source>
</reference>
<protein>
    <submittedName>
        <fullName evidence="4">Ankyrin repeat-containing domain protein</fullName>
    </submittedName>
</protein>
<evidence type="ECO:0000313" key="5">
    <source>
        <dbReference type="Proteomes" id="UP001174936"/>
    </source>
</evidence>
<dbReference type="InterPro" id="IPR002110">
    <property type="entry name" value="Ankyrin_rpt"/>
</dbReference>